<dbReference type="CTD" id="9803847"/>
<evidence type="ECO:0000313" key="2">
    <source>
        <dbReference type="Proteomes" id="UP000483820"/>
    </source>
</evidence>
<protein>
    <submittedName>
        <fullName evidence="1">Uncharacterized protein</fullName>
    </submittedName>
</protein>
<dbReference type="EMBL" id="WUAV01000002">
    <property type="protein sequence ID" value="KAF1766956.1"/>
    <property type="molecule type" value="Genomic_DNA"/>
</dbReference>
<dbReference type="Proteomes" id="UP000483820">
    <property type="component" value="Chromosome II"/>
</dbReference>
<gene>
    <name evidence="1" type="ORF">GCK72_006914</name>
</gene>
<evidence type="ECO:0000313" key="1">
    <source>
        <dbReference type="EMBL" id="KAF1766956.1"/>
    </source>
</evidence>
<dbReference type="GeneID" id="9803847"/>
<comment type="caution">
    <text evidence="1">The sequence shown here is derived from an EMBL/GenBank/DDBJ whole genome shotgun (WGS) entry which is preliminary data.</text>
</comment>
<dbReference type="AlphaFoldDB" id="A0A6A5HJU7"/>
<name>A0A6A5HJU7_CAERE</name>
<sequence>MSTSGNADKKVIQVRKSPVNLLLKLKSITEEAEKLSINLNALQKCLMESVDVEENDDFACFSNPYRHPNYLWSFAIRVWYLAGFVTPSESENTILTQEMIERFLKATMEVSFEAFSGPYGLRDIHSKIMRDREYGNMKLCQILIIVEKFTKVMMVKKEKDRMTSATVATQTSDEAEISDKSELSEFVDCFQKLPISTSDK</sequence>
<dbReference type="KEGG" id="crq:GCK72_006914"/>
<proteinExistence type="predicted"/>
<accession>A0A6A5HJU7</accession>
<dbReference type="RefSeq" id="XP_003110126.2">
    <property type="nucleotide sequence ID" value="XM_003110078.2"/>
</dbReference>
<reference evidence="1 2" key="1">
    <citation type="submission" date="2019-12" db="EMBL/GenBank/DDBJ databases">
        <title>Chromosome-level assembly of the Caenorhabditis remanei genome.</title>
        <authorList>
            <person name="Teterina A.A."/>
            <person name="Willis J.H."/>
            <person name="Phillips P.C."/>
        </authorList>
    </citation>
    <scope>NUCLEOTIDE SEQUENCE [LARGE SCALE GENOMIC DNA]</scope>
    <source>
        <strain evidence="1 2">PX506</strain>
        <tissue evidence="1">Whole organism</tissue>
    </source>
</reference>
<organism evidence="1 2">
    <name type="scientific">Caenorhabditis remanei</name>
    <name type="common">Caenorhabditis vulgaris</name>
    <dbReference type="NCBI Taxonomy" id="31234"/>
    <lineage>
        <taxon>Eukaryota</taxon>
        <taxon>Metazoa</taxon>
        <taxon>Ecdysozoa</taxon>
        <taxon>Nematoda</taxon>
        <taxon>Chromadorea</taxon>
        <taxon>Rhabditida</taxon>
        <taxon>Rhabditina</taxon>
        <taxon>Rhabditomorpha</taxon>
        <taxon>Rhabditoidea</taxon>
        <taxon>Rhabditidae</taxon>
        <taxon>Peloderinae</taxon>
        <taxon>Caenorhabditis</taxon>
    </lineage>
</organism>